<evidence type="ECO:0000256" key="7">
    <source>
        <dbReference type="ARBA" id="ARBA00023136"/>
    </source>
</evidence>
<gene>
    <name evidence="14" type="ORF">DGYR_LOCUS8926</name>
</gene>
<dbReference type="Proteomes" id="UP000549394">
    <property type="component" value="Unassembled WGS sequence"/>
</dbReference>
<evidence type="ECO:0000256" key="4">
    <source>
        <dbReference type="ARBA" id="ARBA00022729"/>
    </source>
</evidence>
<feature type="domain" description="Malectin" evidence="13">
    <location>
        <begin position="23"/>
        <end position="182"/>
    </location>
</feature>
<dbReference type="GO" id="GO:0030246">
    <property type="term" value="F:carbohydrate binding"/>
    <property type="evidence" value="ECO:0007669"/>
    <property type="project" value="InterPro"/>
</dbReference>
<keyword evidence="8" id="KW-0325">Glycoprotein</keyword>
<comment type="subcellular location">
    <subcellularLocation>
        <location evidence="1">Endoplasmic reticulum membrane</location>
        <topology evidence="1">Single-pass type I membrane protein</topology>
    </subcellularLocation>
</comment>
<keyword evidence="6 11" id="KW-1133">Transmembrane helix</keyword>
<dbReference type="InterPro" id="IPR021720">
    <property type="entry name" value="Malectin_dom"/>
</dbReference>
<organism evidence="14 15">
    <name type="scientific">Dimorphilus gyrociliatus</name>
    <dbReference type="NCBI Taxonomy" id="2664684"/>
    <lineage>
        <taxon>Eukaryota</taxon>
        <taxon>Metazoa</taxon>
        <taxon>Spiralia</taxon>
        <taxon>Lophotrochozoa</taxon>
        <taxon>Annelida</taxon>
        <taxon>Polychaeta</taxon>
        <taxon>Polychaeta incertae sedis</taxon>
        <taxon>Dinophilidae</taxon>
        <taxon>Dimorphilus</taxon>
    </lineage>
</organism>
<feature type="compositionally biased region" description="Acidic residues" evidence="10">
    <location>
        <begin position="207"/>
        <end position="216"/>
    </location>
</feature>
<dbReference type="Gene3D" id="2.60.120.430">
    <property type="entry name" value="Galactose-binding lectin"/>
    <property type="match status" value="1"/>
</dbReference>
<dbReference type="GO" id="GO:0005789">
    <property type="term" value="C:endoplasmic reticulum membrane"/>
    <property type="evidence" value="ECO:0007669"/>
    <property type="project" value="UniProtKB-SubCell"/>
</dbReference>
<name>A0A7I8VZ95_9ANNE</name>
<accession>A0A7I8VZ95</accession>
<evidence type="ECO:0000259" key="13">
    <source>
        <dbReference type="Pfam" id="PF11721"/>
    </source>
</evidence>
<dbReference type="PANTHER" id="PTHR13460:SF0">
    <property type="entry name" value="MALECTIN"/>
    <property type="match status" value="1"/>
</dbReference>
<keyword evidence="5" id="KW-0256">Endoplasmic reticulum</keyword>
<dbReference type="OrthoDB" id="10013439at2759"/>
<evidence type="ECO:0000256" key="12">
    <source>
        <dbReference type="SAM" id="SignalP"/>
    </source>
</evidence>
<protein>
    <submittedName>
        <fullName evidence="14">DgyrCDS9472</fullName>
    </submittedName>
</protein>
<comment type="caution">
    <text evidence="14">The sequence shown here is derived from an EMBL/GenBank/DDBJ whole genome shotgun (WGS) entry which is preliminary data.</text>
</comment>
<dbReference type="InterPro" id="IPR039155">
    <property type="entry name" value="MLEC"/>
</dbReference>
<dbReference type="AlphaFoldDB" id="A0A7I8VZ95"/>
<evidence type="ECO:0000256" key="5">
    <source>
        <dbReference type="ARBA" id="ARBA00022824"/>
    </source>
</evidence>
<dbReference type="PANTHER" id="PTHR13460">
    <property type="match status" value="1"/>
</dbReference>
<evidence type="ECO:0000256" key="10">
    <source>
        <dbReference type="SAM" id="MobiDB-lite"/>
    </source>
</evidence>
<evidence type="ECO:0000256" key="1">
    <source>
        <dbReference type="ARBA" id="ARBA00004115"/>
    </source>
</evidence>
<comment type="similarity">
    <text evidence="2">Belongs to the malectin family.</text>
</comment>
<evidence type="ECO:0000313" key="15">
    <source>
        <dbReference type="Proteomes" id="UP000549394"/>
    </source>
</evidence>
<evidence type="ECO:0000256" key="3">
    <source>
        <dbReference type="ARBA" id="ARBA00022692"/>
    </source>
</evidence>
<keyword evidence="15" id="KW-1185">Reference proteome</keyword>
<evidence type="ECO:0000256" key="9">
    <source>
        <dbReference type="ARBA" id="ARBA00023277"/>
    </source>
</evidence>
<evidence type="ECO:0000256" key="11">
    <source>
        <dbReference type="SAM" id="Phobius"/>
    </source>
</evidence>
<reference evidence="14 15" key="1">
    <citation type="submission" date="2020-08" db="EMBL/GenBank/DDBJ databases">
        <authorList>
            <person name="Hejnol A."/>
        </authorList>
    </citation>
    <scope>NUCLEOTIDE SEQUENCE [LARGE SCALE GENOMIC DNA]</scope>
</reference>
<feature type="chain" id="PRO_5029613169" evidence="12">
    <location>
        <begin position="22"/>
        <end position="264"/>
    </location>
</feature>
<keyword evidence="3 11" id="KW-0812">Transmembrane</keyword>
<keyword evidence="4 12" id="KW-0732">Signal</keyword>
<evidence type="ECO:0000256" key="6">
    <source>
        <dbReference type="ARBA" id="ARBA00022989"/>
    </source>
</evidence>
<feature type="signal peptide" evidence="12">
    <location>
        <begin position="1"/>
        <end position="21"/>
    </location>
</feature>
<dbReference type="Pfam" id="PF11721">
    <property type="entry name" value="Malectin"/>
    <property type="match status" value="1"/>
</dbReference>
<feature type="transmembrane region" description="Helical" evidence="11">
    <location>
        <begin position="243"/>
        <end position="262"/>
    </location>
</feature>
<feature type="region of interest" description="Disordered" evidence="10">
    <location>
        <begin position="195"/>
        <end position="238"/>
    </location>
</feature>
<sequence>MKNKLIGFMFLLCIPAYNCLGEVIYAVNCGGESHVDSHGIKYQRDPLNLGTASDYGRNLVIHRIPQQDQIIYQTERYHTDSFRYEIPINADGHYVLILKFSEVWFTAPNQKVFDVILNNDHTVVEGLDIFAKVGRGIAHDEYIPFEISKNKLKVRDESSAYGGSLAVEFAKSERDNPKINAIIIMRGLMEDIPVLPPLPGREKQTREEDEEEEEVEEPKLAKRRNPSGPKVQDPYASEDTGSMMLPILAAVGIFIPTLFCLCRL</sequence>
<evidence type="ECO:0000256" key="2">
    <source>
        <dbReference type="ARBA" id="ARBA00009141"/>
    </source>
</evidence>
<dbReference type="EMBL" id="CAJFCJ010000013">
    <property type="protein sequence ID" value="CAD5120917.1"/>
    <property type="molecule type" value="Genomic_DNA"/>
</dbReference>
<evidence type="ECO:0000256" key="8">
    <source>
        <dbReference type="ARBA" id="ARBA00023180"/>
    </source>
</evidence>
<evidence type="ECO:0000313" key="14">
    <source>
        <dbReference type="EMBL" id="CAD5120917.1"/>
    </source>
</evidence>
<proteinExistence type="inferred from homology"/>
<keyword evidence="7 11" id="KW-0472">Membrane</keyword>
<keyword evidence="9" id="KW-0119">Carbohydrate metabolism</keyword>